<comment type="caution">
    <text evidence="2">The sequence shown here is derived from an EMBL/GenBank/DDBJ whole genome shotgun (WGS) entry which is preliminary data.</text>
</comment>
<accession>A0A258FP22</accession>
<evidence type="ECO:0000313" key="3">
    <source>
        <dbReference type="Proteomes" id="UP000215595"/>
    </source>
</evidence>
<organism evidence="2 3">
    <name type="scientific">Brevundimonas subvibrioides</name>
    <dbReference type="NCBI Taxonomy" id="74313"/>
    <lineage>
        <taxon>Bacteria</taxon>
        <taxon>Pseudomonadati</taxon>
        <taxon>Pseudomonadota</taxon>
        <taxon>Alphaproteobacteria</taxon>
        <taxon>Caulobacterales</taxon>
        <taxon>Caulobacteraceae</taxon>
        <taxon>Brevundimonas</taxon>
    </lineage>
</organism>
<name>A0A258FP22_9CAUL</name>
<evidence type="ECO:0000259" key="1">
    <source>
        <dbReference type="Pfam" id="PF04168"/>
    </source>
</evidence>
<reference evidence="2 3" key="1">
    <citation type="submission" date="2017-03" db="EMBL/GenBank/DDBJ databases">
        <title>Lifting the veil on microbial sulfur biogeochemistry in mining wastewaters.</title>
        <authorList>
            <person name="Kantor R.S."/>
            <person name="Colenbrander Nelson T."/>
            <person name="Marshall S."/>
            <person name="Bennett D."/>
            <person name="Apte S."/>
            <person name="Camacho D."/>
            <person name="Thomas B.C."/>
            <person name="Warren L.A."/>
            <person name="Banfield J.F."/>
        </authorList>
    </citation>
    <scope>NUCLEOTIDE SEQUENCE [LARGE SCALE GENOMIC DNA]</scope>
    <source>
        <strain evidence="2">32-69-9</strain>
    </source>
</reference>
<proteinExistence type="predicted"/>
<dbReference type="InterPro" id="IPR007296">
    <property type="entry name" value="DUF403"/>
</dbReference>
<dbReference type="InterPro" id="IPR051680">
    <property type="entry name" value="ATP-dep_Glu-Cys_Ligase-2"/>
</dbReference>
<dbReference type="AlphaFoldDB" id="A0A258FP22"/>
<evidence type="ECO:0000313" key="2">
    <source>
        <dbReference type="EMBL" id="OYX34096.1"/>
    </source>
</evidence>
<dbReference type="Pfam" id="PF04168">
    <property type="entry name" value="Alpha-E"/>
    <property type="match status" value="1"/>
</dbReference>
<sequence>MLSRTAESLYWTGRYMERADFLARILEAAVRLAALPARDGAAATAWASAIASAGVSRQFAATARTPSEKSVREYLAFAPDNPSSIRACINAARTNARSVRTALTIELWEAINGAWNGLNDFGEPTKRDDFIRYLEWVKGVSLAVEGASSRTMLRNDAYWFLRLGGAIERADNTARLLDVKYHLLLPAGERVGGQLDYFQWTTLLREVSALTAYRWVYRESVRPWLVADLLVLNRQMPRSLASCQAMIVSYLEKLAADYGRRGPAQRLASARLTQFNEARIEDIFQSGLHEYILSFLSENNSLASAIHDQYLV</sequence>
<protein>
    <submittedName>
        <fullName evidence="2">A alpha-helical domain with a conserved ER moti</fullName>
    </submittedName>
</protein>
<feature type="domain" description="DUF403" evidence="1">
    <location>
        <begin position="1"/>
        <end position="311"/>
    </location>
</feature>
<gene>
    <name evidence="2" type="ORF">B7Z01_07085</name>
</gene>
<dbReference type="PANTHER" id="PTHR34595:SF7">
    <property type="entry name" value="SLL1039 PROTEIN"/>
    <property type="match status" value="1"/>
</dbReference>
<dbReference type="PANTHER" id="PTHR34595">
    <property type="entry name" value="BLR5612 PROTEIN"/>
    <property type="match status" value="1"/>
</dbReference>
<dbReference type="EMBL" id="NCEB01000011">
    <property type="protein sequence ID" value="OYX34096.1"/>
    <property type="molecule type" value="Genomic_DNA"/>
</dbReference>
<dbReference type="Proteomes" id="UP000215595">
    <property type="component" value="Unassembled WGS sequence"/>
</dbReference>